<dbReference type="GO" id="GO:0016779">
    <property type="term" value="F:nucleotidyltransferase activity"/>
    <property type="evidence" value="ECO:0007669"/>
    <property type="project" value="UniProtKB-KW"/>
</dbReference>
<gene>
    <name evidence="3" type="ORF">ACFFPJ_14270</name>
</gene>
<accession>A0ABV5T2X9</accession>
<dbReference type="EMBL" id="JBHMBE010000004">
    <property type="protein sequence ID" value="MFB9646962.1"/>
    <property type="molecule type" value="Genomic_DNA"/>
</dbReference>
<protein>
    <submittedName>
        <fullName evidence="3">Molybdenum cofactor guanylyltransferase</fullName>
    </submittedName>
</protein>
<reference evidence="3 4" key="1">
    <citation type="submission" date="2024-09" db="EMBL/GenBank/DDBJ databases">
        <authorList>
            <person name="Sun Q."/>
            <person name="Mori K."/>
        </authorList>
    </citation>
    <scope>NUCLEOTIDE SEQUENCE [LARGE SCALE GENOMIC DNA]</scope>
    <source>
        <strain evidence="3 4">JCM 1342</strain>
    </source>
</reference>
<evidence type="ECO:0000256" key="1">
    <source>
        <dbReference type="ARBA" id="ARBA00022679"/>
    </source>
</evidence>
<evidence type="ECO:0000313" key="3">
    <source>
        <dbReference type="EMBL" id="MFB9646962.1"/>
    </source>
</evidence>
<feature type="domain" description="MobA-like NTP transferase" evidence="2">
    <location>
        <begin position="6"/>
        <end position="160"/>
    </location>
</feature>
<evidence type="ECO:0000313" key="4">
    <source>
        <dbReference type="Proteomes" id="UP001589611"/>
    </source>
</evidence>
<keyword evidence="1" id="KW-0808">Transferase</keyword>
<keyword evidence="3" id="KW-0548">Nucleotidyltransferase</keyword>
<dbReference type="PANTHER" id="PTHR19136:SF81">
    <property type="entry name" value="MOLYBDENUM COFACTOR GUANYLYLTRANSFERASE"/>
    <property type="match status" value="1"/>
</dbReference>
<organism evidence="3 4">
    <name type="scientific">Microbacterium terregens</name>
    <dbReference type="NCBI Taxonomy" id="69363"/>
    <lineage>
        <taxon>Bacteria</taxon>
        <taxon>Bacillati</taxon>
        <taxon>Actinomycetota</taxon>
        <taxon>Actinomycetes</taxon>
        <taxon>Micrococcales</taxon>
        <taxon>Microbacteriaceae</taxon>
        <taxon>Microbacterium</taxon>
    </lineage>
</organism>
<keyword evidence="4" id="KW-1185">Reference proteome</keyword>
<dbReference type="Gene3D" id="3.90.550.10">
    <property type="entry name" value="Spore Coat Polysaccharide Biosynthesis Protein SpsA, Chain A"/>
    <property type="match status" value="1"/>
</dbReference>
<dbReference type="Proteomes" id="UP001589611">
    <property type="component" value="Unassembled WGS sequence"/>
</dbReference>
<dbReference type="Pfam" id="PF12804">
    <property type="entry name" value="NTP_transf_3"/>
    <property type="match status" value="1"/>
</dbReference>
<dbReference type="InterPro" id="IPR025877">
    <property type="entry name" value="MobA-like_NTP_Trfase"/>
</dbReference>
<proteinExistence type="predicted"/>
<name>A0ABV5T2X9_9MICO</name>
<dbReference type="RefSeq" id="WP_344714919.1">
    <property type="nucleotide sequence ID" value="NZ_BAAAWH010000001.1"/>
</dbReference>
<evidence type="ECO:0000259" key="2">
    <source>
        <dbReference type="Pfam" id="PF12804"/>
    </source>
</evidence>
<sequence length="193" mass="19727">MNELAAILLAGGRGSRMGGVQKPLLEVGGRTLLAAAVTAAHEAGCDPIIAVGAPVVTTEGPIAPVIWVREDPPFGGPAAAILAALPLISASRTLVLACDLPRVGAVVPLLRTAPAEADGACLVDESGRRQPLAGLYRTDALRAAGAAMPEHGRGASVRALLEGLQVTEVPASDDIAADIDTWDDLNEARRRNP</sequence>
<dbReference type="SUPFAM" id="SSF53448">
    <property type="entry name" value="Nucleotide-diphospho-sugar transferases"/>
    <property type="match status" value="1"/>
</dbReference>
<dbReference type="PANTHER" id="PTHR19136">
    <property type="entry name" value="MOLYBDENUM COFACTOR GUANYLYLTRANSFERASE"/>
    <property type="match status" value="1"/>
</dbReference>
<dbReference type="InterPro" id="IPR029044">
    <property type="entry name" value="Nucleotide-diphossugar_trans"/>
</dbReference>
<comment type="caution">
    <text evidence="3">The sequence shown here is derived from an EMBL/GenBank/DDBJ whole genome shotgun (WGS) entry which is preliminary data.</text>
</comment>